<keyword evidence="2" id="KW-0238">DNA-binding</keyword>
<dbReference type="RefSeq" id="WP_184779807.1">
    <property type="nucleotide sequence ID" value="NZ_JACHMG010000001.1"/>
</dbReference>
<protein>
    <submittedName>
        <fullName evidence="2">DNA-binding HxlR family transcriptional regulator</fullName>
    </submittedName>
</protein>
<sequence>MAKFVHVNGYTEEIDPTLVPPVRLLITVHLVDQQWHDYSELREELGLLPAVLSKQLAALRRAGYVTTRPATDARRSAWQLSDCGLDQLVSHLAGWQRVIGAASKIVAAARADRHA</sequence>
<name>A0A840IQ36_9PSEU</name>
<keyword evidence="3" id="KW-1185">Reference proteome</keyword>
<dbReference type="Proteomes" id="UP000581769">
    <property type="component" value="Unassembled WGS sequence"/>
</dbReference>
<evidence type="ECO:0000259" key="1">
    <source>
        <dbReference type="Pfam" id="PF13601"/>
    </source>
</evidence>
<accession>A0A840IQ36</accession>
<dbReference type="InterPro" id="IPR027395">
    <property type="entry name" value="WH_DNA-bd_dom"/>
</dbReference>
<dbReference type="InterPro" id="IPR011991">
    <property type="entry name" value="ArsR-like_HTH"/>
</dbReference>
<dbReference type="InterPro" id="IPR036388">
    <property type="entry name" value="WH-like_DNA-bd_sf"/>
</dbReference>
<reference evidence="2 3" key="1">
    <citation type="submission" date="2020-08" db="EMBL/GenBank/DDBJ databases">
        <title>Sequencing the genomes of 1000 actinobacteria strains.</title>
        <authorList>
            <person name="Klenk H.-P."/>
        </authorList>
    </citation>
    <scope>NUCLEOTIDE SEQUENCE [LARGE SCALE GENOMIC DNA]</scope>
    <source>
        <strain evidence="2 3">DSM 45859</strain>
    </source>
</reference>
<dbReference type="CDD" id="cd00090">
    <property type="entry name" value="HTH_ARSR"/>
    <property type="match status" value="1"/>
</dbReference>
<organism evidence="2 3">
    <name type="scientific">Amycolatopsis jiangsuensis</name>
    <dbReference type="NCBI Taxonomy" id="1181879"/>
    <lineage>
        <taxon>Bacteria</taxon>
        <taxon>Bacillati</taxon>
        <taxon>Actinomycetota</taxon>
        <taxon>Actinomycetes</taxon>
        <taxon>Pseudonocardiales</taxon>
        <taxon>Pseudonocardiaceae</taxon>
        <taxon>Amycolatopsis</taxon>
    </lineage>
</organism>
<dbReference type="EMBL" id="JACHMG010000001">
    <property type="protein sequence ID" value="MBB4684651.1"/>
    <property type="molecule type" value="Genomic_DNA"/>
</dbReference>
<gene>
    <name evidence="2" type="ORF">BJY18_002136</name>
</gene>
<evidence type="ECO:0000313" key="2">
    <source>
        <dbReference type="EMBL" id="MBB4684651.1"/>
    </source>
</evidence>
<dbReference type="Pfam" id="PF13601">
    <property type="entry name" value="HTH_34"/>
    <property type="match status" value="1"/>
</dbReference>
<evidence type="ECO:0000313" key="3">
    <source>
        <dbReference type="Proteomes" id="UP000581769"/>
    </source>
</evidence>
<proteinExistence type="predicted"/>
<dbReference type="AlphaFoldDB" id="A0A840IQ36"/>
<dbReference type="InterPro" id="IPR036390">
    <property type="entry name" value="WH_DNA-bd_sf"/>
</dbReference>
<dbReference type="Gene3D" id="1.10.10.10">
    <property type="entry name" value="Winged helix-like DNA-binding domain superfamily/Winged helix DNA-binding domain"/>
    <property type="match status" value="1"/>
</dbReference>
<dbReference type="SUPFAM" id="SSF46785">
    <property type="entry name" value="Winged helix' DNA-binding domain"/>
    <property type="match status" value="1"/>
</dbReference>
<comment type="caution">
    <text evidence="2">The sequence shown here is derived from an EMBL/GenBank/DDBJ whole genome shotgun (WGS) entry which is preliminary data.</text>
</comment>
<feature type="domain" description="Winged helix DNA-binding" evidence="1">
    <location>
        <begin position="22"/>
        <end position="93"/>
    </location>
</feature>
<dbReference type="GO" id="GO:0003677">
    <property type="term" value="F:DNA binding"/>
    <property type="evidence" value="ECO:0007669"/>
    <property type="project" value="UniProtKB-KW"/>
</dbReference>